<reference evidence="1" key="2">
    <citation type="submission" date="2018-03" db="EMBL/GenBank/DDBJ databases">
        <title>The Triticum urartu genome reveals the dynamic nature of wheat genome evolution.</title>
        <authorList>
            <person name="Ling H."/>
            <person name="Ma B."/>
            <person name="Shi X."/>
            <person name="Liu H."/>
            <person name="Dong L."/>
            <person name="Sun H."/>
            <person name="Cao Y."/>
            <person name="Gao Q."/>
            <person name="Zheng S."/>
            <person name="Li Y."/>
            <person name="Yu Y."/>
            <person name="Du H."/>
            <person name="Qi M."/>
            <person name="Li Y."/>
            <person name="Yu H."/>
            <person name="Cui Y."/>
            <person name="Wang N."/>
            <person name="Chen C."/>
            <person name="Wu H."/>
            <person name="Zhao Y."/>
            <person name="Zhang J."/>
            <person name="Li Y."/>
            <person name="Zhou W."/>
            <person name="Zhang B."/>
            <person name="Hu W."/>
            <person name="Eijk M."/>
            <person name="Tang J."/>
            <person name="Witsenboer H."/>
            <person name="Zhao S."/>
            <person name="Li Z."/>
            <person name="Zhang A."/>
            <person name="Wang D."/>
            <person name="Liang C."/>
        </authorList>
    </citation>
    <scope>NUCLEOTIDE SEQUENCE [LARGE SCALE GENOMIC DNA]</scope>
    <source>
        <strain evidence="1">cv. G1812</strain>
    </source>
</reference>
<dbReference type="Gramene" id="TuG1812G0400001467.01.T01">
    <property type="protein sequence ID" value="TuG1812G0400001467.01.T01"/>
    <property type="gene ID" value="TuG1812G0400001467.01"/>
</dbReference>
<dbReference type="AlphaFoldDB" id="A0A8R7U7Q0"/>
<dbReference type="EnsemblPlants" id="TuG1812G0400001467.01.T01">
    <property type="protein sequence ID" value="TuG1812G0400001467.01.T01"/>
    <property type="gene ID" value="TuG1812G0400001467.01"/>
</dbReference>
<sequence length="87" mass="9589">MQHTDGSVVVFPVGRGTTSTRFVASGASPAISRSRITSRPRDRCGPCDRLPRQRHFFLFSRCNTSDVTFPICTPTLAVSGVKLYLFP</sequence>
<proteinExistence type="predicted"/>
<dbReference type="Proteomes" id="UP000015106">
    <property type="component" value="Chromosome 4"/>
</dbReference>
<protein>
    <submittedName>
        <fullName evidence="1">Uncharacterized protein</fullName>
    </submittedName>
</protein>
<name>A0A8R7U7Q0_TRIUA</name>
<reference evidence="1" key="3">
    <citation type="submission" date="2022-06" db="UniProtKB">
        <authorList>
            <consortium name="EnsemblPlants"/>
        </authorList>
    </citation>
    <scope>IDENTIFICATION</scope>
</reference>
<accession>A0A8R7U7Q0</accession>
<organism evidence="1 2">
    <name type="scientific">Triticum urartu</name>
    <name type="common">Red wild einkorn</name>
    <name type="synonym">Crithodium urartu</name>
    <dbReference type="NCBI Taxonomy" id="4572"/>
    <lineage>
        <taxon>Eukaryota</taxon>
        <taxon>Viridiplantae</taxon>
        <taxon>Streptophyta</taxon>
        <taxon>Embryophyta</taxon>
        <taxon>Tracheophyta</taxon>
        <taxon>Spermatophyta</taxon>
        <taxon>Magnoliopsida</taxon>
        <taxon>Liliopsida</taxon>
        <taxon>Poales</taxon>
        <taxon>Poaceae</taxon>
        <taxon>BOP clade</taxon>
        <taxon>Pooideae</taxon>
        <taxon>Triticodae</taxon>
        <taxon>Triticeae</taxon>
        <taxon>Triticinae</taxon>
        <taxon>Triticum</taxon>
    </lineage>
</organism>
<evidence type="ECO:0000313" key="2">
    <source>
        <dbReference type="Proteomes" id="UP000015106"/>
    </source>
</evidence>
<keyword evidence="2" id="KW-1185">Reference proteome</keyword>
<reference evidence="2" key="1">
    <citation type="journal article" date="2013" name="Nature">
        <title>Draft genome of the wheat A-genome progenitor Triticum urartu.</title>
        <authorList>
            <person name="Ling H.Q."/>
            <person name="Zhao S."/>
            <person name="Liu D."/>
            <person name="Wang J."/>
            <person name="Sun H."/>
            <person name="Zhang C."/>
            <person name="Fan H."/>
            <person name="Li D."/>
            <person name="Dong L."/>
            <person name="Tao Y."/>
            <person name="Gao C."/>
            <person name="Wu H."/>
            <person name="Li Y."/>
            <person name="Cui Y."/>
            <person name="Guo X."/>
            <person name="Zheng S."/>
            <person name="Wang B."/>
            <person name="Yu K."/>
            <person name="Liang Q."/>
            <person name="Yang W."/>
            <person name="Lou X."/>
            <person name="Chen J."/>
            <person name="Feng M."/>
            <person name="Jian J."/>
            <person name="Zhang X."/>
            <person name="Luo G."/>
            <person name="Jiang Y."/>
            <person name="Liu J."/>
            <person name="Wang Z."/>
            <person name="Sha Y."/>
            <person name="Zhang B."/>
            <person name="Wu H."/>
            <person name="Tang D."/>
            <person name="Shen Q."/>
            <person name="Xue P."/>
            <person name="Zou S."/>
            <person name="Wang X."/>
            <person name="Liu X."/>
            <person name="Wang F."/>
            <person name="Yang Y."/>
            <person name="An X."/>
            <person name="Dong Z."/>
            <person name="Zhang K."/>
            <person name="Zhang X."/>
            <person name="Luo M.C."/>
            <person name="Dvorak J."/>
            <person name="Tong Y."/>
            <person name="Wang J."/>
            <person name="Yang H."/>
            <person name="Li Z."/>
            <person name="Wang D."/>
            <person name="Zhang A."/>
            <person name="Wang J."/>
        </authorList>
    </citation>
    <scope>NUCLEOTIDE SEQUENCE</scope>
    <source>
        <strain evidence="2">cv. G1812</strain>
    </source>
</reference>
<evidence type="ECO:0000313" key="1">
    <source>
        <dbReference type="EnsemblPlants" id="TuG1812G0400001467.01.T01"/>
    </source>
</evidence>